<keyword evidence="4" id="KW-0904">Protein phosphatase</keyword>
<dbReference type="PRINTS" id="PR00719">
    <property type="entry name" value="LMWPTPASE"/>
</dbReference>
<evidence type="ECO:0000313" key="8">
    <source>
        <dbReference type="Proteomes" id="UP000177515"/>
    </source>
</evidence>
<dbReference type="Pfam" id="PF01451">
    <property type="entry name" value="LMWPc"/>
    <property type="match status" value="1"/>
</dbReference>
<comment type="catalytic activity">
    <reaction evidence="5">
        <text>O-phospho-L-tyrosyl-[protein] + H2O = L-tyrosyl-[protein] + phosphate</text>
        <dbReference type="Rhea" id="RHEA:10684"/>
        <dbReference type="Rhea" id="RHEA-COMP:10136"/>
        <dbReference type="Rhea" id="RHEA-COMP:20101"/>
        <dbReference type="ChEBI" id="CHEBI:15377"/>
        <dbReference type="ChEBI" id="CHEBI:43474"/>
        <dbReference type="ChEBI" id="CHEBI:46858"/>
        <dbReference type="ChEBI" id="CHEBI:61978"/>
        <dbReference type="EC" id="3.1.3.48"/>
    </reaction>
</comment>
<evidence type="ECO:0000256" key="4">
    <source>
        <dbReference type="ARBA" id="ARBA00022912"/>
    </source>
</evidence>
<evidence type="ECO:0000259" key="6">
    <source>
        <dbReference type="SMART" id="SM00226"/>
    </source>
</evidence>
<dbReference type="InterPro" id="IPR023485">
    <property type="entry name" value="Ptyr_pPase"/>
</dbReference>
<dbReference type="InterPro" id="IPR050438">
    <property type="entry name" value="LMW_PTPase"/>
</dbReference>
<organism evidence="7 8">
    <name type="scientific">Cupriavidus malaysiensis</name>
    <dbReference type="NCBI Taxonomy" id="367825"/>
    <lineage>
        <taxon>Bacteria</taxon>
        <taxon>Pseudomonadati</taxon>
        <taxon>Pseudomonadota</taxon>
        <taxon>Betaproteobacteria</taxon>
        <taxon>Burkholderiales</taxon>
        <taxon>Burkholderiaceae</taxon>
        <taxon>Cupriavidus</taxon>
    </lineage>
</organism>
<dbReference type="SUPFAM" id="SSF52788">
    <property type="entry name" value="Phosphotyrosine protein phosphatases I"/>
    <property type="match status" value="1"/>
</dbReference>
<dbReference type="Proteomes" id="UP000177515">
    <property type="component" value="Chromosome 2"/>
</dbReference>
<keyword evidence="3" id="KW-0378">Hydrolase</keyword>
<evidence type="ECO:0000256" key="3">
    <source>
        <dbReference type="ARBA" id="ARBA00022801"/>
    </source>
</evidence>
<gene>
    <name evidence="7" type="ORF">BKK80_20195</name>
</gene>
<name>A0ABM6F9I2_9BURK</name>
<reference evidence="7 8" key="1">
    <citation type="submission" date="2016-10" db="EMBL/GenBank/DDBJ databases">
        <title>Complete genome sequences of three Cupriavidus strains isolated from various Malaysian environments.</title>
        <authorList>
            <person name="Abdullah A.A.-A."/>
            <person name="Shafie N.A.H."/>
            <person name="Lau N.S."/>
        </authorList>
    </citation>
    <scope>NUCLEOTIDE SEQUENCE [LARGE SCALE GENOMIC DNA]</scope>
    <source>
        <strain evidence="7 8">USMAA1020</strain>
    </source>
</reference>
<dbReference type="InterPro" id="IPR036196">
    <property type="entry name" value="Ptyr_pPase_sf"/>
</dbReference>
<dbReference type="SMART" id="SM00226">
    <property type="entry name" value="LMWPc"/>
    <property type="match status" value="1"/>
</dbReference>
<keyword evidence="8" id="KW-1185">Reference proteome</keyword>
<evidence type="ECO:0000256" key="2">
    <source>
        <dbReference type="ARBA" id="ARBA00013064"/>
    </source>
</evidence>
<sequence>MIRSILVVCLGNRCRSPMAAALLRRSLPACQVISAGIAPAVGALVDPRAGRLLALEGIAMDEHRAQRLNAAMVDFADLILVMEAQQMEMVEQSFPAAHGRTFRLCESLDLDVPDPYGGTHGLFLLAFSLIRQGVDSWAGKIAGDASPAGFRETS</sequence>
<comment type="similarity">
    <text evidence="1">Belongs to the low molecular weight phosphotyrosine protein phosphatase family.</text>
</comment>
<dbReference type="CDD" id="cd16343">
    <property type="entry name" value="LMWPTP"/>
    <property type="match status" value="1"/>
</dbReference>
<dbReference type="PANTHER" id="PTHR11717:SF31">
    <property type="entry name" value="LOW MOLECULAR WEIGHT PROTEIN-TYROSINE-PHOSPHATASE ETP-RELATED"/>
    <property type="match status" value="1"/>
</dbReference>
<protein>
    <recommendedName>
        <fullName evidence="2">protein-tyrosine-phosphatase</fullName>
        <ecNumber evidence="2">3.1.3.48</ecNumber>
    </recommendedName>
</protein>
<feature type="domain" description="Phosphotyrosine protein phosphatase I" evidence="6">
    <location>
        <begin position="3"/>
        <end position="140"/>
    </location>
</feature>
<dbReference type="InterPro" id="IPR017867">
    <property type="entry name" value="Tyr_phospatase_low_mol_wt"/>
</dbReference>
<proteinExistence type="inferred from homology"/>
<evidence type="ECO:0000256" key="1">
    <source>
        <dbReference type="ARBA" id="ARBA00011063"/>
    </source>
</evidence>
<evidence type="ECO:0000256" key="5">
    <source>
        <dbReference type="ARBA" id="ARBA00051722"/>
    </source>
</evidence>
<dbReference type="EMBL" id="CP017755">
    <property type="protein sequence ID" value="AOZ08308.1"/>
    <property type="molecule type" value="Genomic_DNA"/>
</dbReference>
<evidence type="ECO:0000313" key="7">
    <source>
        <dbReference type="EMBL" id="AOZ08308.1"/>
    </source>
</evidence>
<dbReference type="RefSeq" id="WP_071017609.1">
    <property type="nucleotide sequence ID" value="NZ_CP017755.1"/>
</dbReference>
<dbReference type="PANTHER" id="PTHR11717">
    <property type="entry name" value="LOW MOLECULAR WEIGHT PROTEIN TYROSINE PHOSPHATASE"/>
    <property type="match status" value="1"/>
</dbReference>
<dbReference type="EC" id="3.1.3.48" evidence="2"/>
<dbReference type="Gene3D" id="3.40.50.2300">
    <property type="match status" value="1"/>
</dbReference>
<accession>A0ABM6F9I2</accession>